<keyword evidence="1" id="KW-1133">Transmembrane helix</keyword>
<keyword evidence="1" id="KW-0812">Transmembrane</keyword>
<sequence length="70" mass="8392">MGSCELVQNGSLSIRFSFLLKMVVHFYYSILAPFRGCFFWFPRLEKSSFFRERIVSWNLRDKECLLALLF</sequence>
<accession>A0A8S5SRV3</accession>
<reference evidence="2" key="1">
    <citation type="journal article" date="2021" name="Proc. Natl. Acad. Sci. U.S.A.">
        <title>A Catalog of Tens of Thousands of Viruses from Human Metagenomes Reveals Hidden Associations with Chronic Diseases.</title>
        <authorList>
            <person name="Tisza M.J."/>
            <person name="Buck C.B."/>
        </authorList>
    </citation>
    <scope>NUCLEOTIDE SEQUENCE</scope>
    <source>
        <strain evidence="2">CtHjK2</strain>
    </source>
</reference>
<protein>
    <submittedName>
        <fullName evidence="2">Uncharacterized protein</fullName>
    </submittedName>
</protein>
<proteinExistence type="predicted"/>
<dbReference type="EMBL" id="BK032651">
    <property type="protein sequence ID" value="DAF53314.1"/>
    <property type="molecule type" value="Genomic_DNA"/>
</dbReference>
<evidence type="ECO:0000256" key="1">
    <source>
        <dbReference type="SAM" id="Phobius"/>
    </source>
</evidence>
<organism evidence="2">
    <name type="scientific">Siphoviridae sp. ctHjK2</name>
    <dbReference type="NCBI Taxonomy" id="2827831"/>
    <lineage>
        <taxon>Viruses</taxon>
        <taxon>Duplodnaviria</taxon>
        <taxon>Heunggongvirae</taxon>
        <taxon>Uroviricota</taxon>
        <taxon>Caudoviricetes</taxon>
    </lineage>
</organism>
<keyword evidence="1" id="KW-0472">Membrane</keyword>
<feature type="transmembrane region" description="Helical" evidence="1">
    <location>
        <begin position="18"/>
        <end position="41"/>
    </location>
</feature>
<evidence type="ECO:0000313" key="2">
    <source>
        <dbReference type="EMBL" id="DAF53314.1"/>
    </source>
</evidence>
<name>A0A8S5SRV3_9CAUD</name>